<dbReference type="AlphaFoldDB" id="A0A224YG73"/>
<reference evidence="1" key="1">
    <citation type="journal article" date="2017" name="Parasit. Vectors">
        <title>Sialotranscriptomics of Rhipicephalus zambeziensis reveals intricate expression profiles of secretory proteins and suggests tight temporal transcriptional regulation during blood-feeding.</title>
        <authorList>
            <person name="de Castro M.H."/>
            <person name="de Klerk D."/>
            <person name="Pienaar R."/>
            <person name="Rees D.J.G."/>
            <person name="Mans B.J."/>
        </authorList>
    </citation>
    <scope>NUCLEOTIDE SEQUENCE</scope>
    <source>
        <tissue evidence="1">Salivary glands</tissue>
    </source>
</reference>
<organism evidence="1">
    <name type="scientific">Rhipicephalus zambeziensis</name>
    <dbReference type="NCBI Taxonomy" id="60191"/>
    <lineage>
        <taxon>Eukaryota</taxon>
        <taxon>Metazoa</taxon>
        <taxon>Ecdysozoa</taxon>
        <taxon>Arthropoda</taxon>
        <taxon>Chelicerata</taxon>
        <taxon>Arachnida</taxon>
        <taxon>Acari</taxon>
        <taxon>Parasitiformes</taxon>
        <taxon>Ixodida</taxon>
        <taxon>Ixodoidea</taxon>
        <taxon>Ixodidae</taxon>
        <taxon>Rhipicephalinae</taxon>
        <taxon>Rhipicephalus</taxon>
        <taxon>Rhipicephalus</taxon>
    </lineage>
</organism>
<sequence length="80" mass="8852">MMKPIEDTVLLVALNHVMARIMFSPLLLPSAPCAYYMRLSVPTEHLCAELRCGAHLCRMDSKCQVKVCVKVCVILSSGTN</sequence>
<proteinExistence type="predicted"/>
<name>A0A224YG73_9ACAR</name>
<dbReference type="EMBL" id="GFPF01001656">
    <property type="protein sequence ID" value="MAA12802.1"/>
    <property type="molecule type" value="Transcribed_RNA"/>
</dbReference>
<accession>A0A224YG73</accession>
<evidence type="ECO:0000313" key="1">
    <source>
        <dbReference type="EMBL" id="MAA12802.1"/>
    </source>
</evidence>
<protein>
    <submittedName>
        <fullName evidence="1">Uncharacterized protein</fullName>
    </submittedName>
</protein>